<evidence type="ECO:0000256" key="8">
    <source>
        <dbReference type="ARBA" id="ARBA00023004"/>
    </source>
</evidence>
<protein>
    <recommendedName>
        <fullName evidence="21">TonB-dependent receptor</fullName>
    </recommendedName>
</protein>
<dbReference type="PANTHER" id="PTHR32552">
    <property type="entry name" value="FERRICHROME IRON RECEPTOR-RELATED"/>
    <property type="match status" value="1"/>
</dbReference>
<feature type="domain" description="TonB-dependent receptor-like beta-barrel" evidence="17">
    <location>
        <begin position="313"/>
        <end position="761"/>
    </location>
</feature>
<dbReference type="STRING" id="1736674.APS56_07665"/>
<keyword evidence="11 14" id="KW-0472">Membrane</keyword>
<evidence type="ECO:0000256" key="10">
    <source>
        <dbReference type="ARBA" id="ARBA00023077"/>
    </source>
</evidence>
<keyword evidence="8" id="KW-0408">Iron</keyword>
<accession>A0A0P0D8C3</accession>
<evidence type="ECO:0000256" key="7">
    <source>
        <dbReference type="ARBA" id="ARBA00022729"/>
    </source>
</evidence>
<keyword evidence="12" id="KW-0675">Receptor</keyword>
<dbReference type="Pfam" id="PF00593">
    <property type="entry name" value="TonB_dep_Rec_b-barrel"/>
    <property type="match status" value="1"/>
</dbReference>
<keyword evidence="5" id="KW-0410">Iron transport</keyword>
<name>A0A0P0D8C3_9FLAO</name>
<dbReference type="InterPro" id="IPR037066">
    <property type="entry name" value="Plug_dom_sf"/>
</dbReference>
<dbReference type="SUPFAM" id="SSF56935">
    <property type="entry name" value="Porins"/>
    <property type="match status" value="1"/>
</dbReference>
<dbReference type="GO" id="GO:0009279">
    <property type="term" value="C:cell outer membrane"/>
    <property type="evidence" value="ECO:0007669"/>
    <property type="project" value="UniProtKB-SubCell"/>
</dbReference>
<keyword evidence="20" id="KW-1185">Reference proteome</keyword>
<evidence type="ECO:0000256" key="2">
    <source>
        <dbReference type="ARBA" id="ARBA00009810"/>
    </source>
</evidence>
<evidence type="ECO:0000313" key="19">
    <source>
        <dbReference type="EMBL" id="ALJ05007.1"/>
    </source>
</evidence>
<evidence type="ECO:0000256" key="15">
    <source>
        <dbReference type="RuleBase" id="RU003357"/>
    </source>
</evidence>
<evidence type="ECO:0000259" key="18">
    <source>
        <dbReference type="Pfam" id="PF07715"/>
    </source>
</evidence>
<evidence type="ECO:0000256" key="9">
    <source>
        <dbReference type="ARBA" id="ARBA00023065"/>
    </source>
</evidence>
<dbReference type="GO" id="GO:0038023">
    <property type="term" value="F:signaling receptor activity"/>
    <property type="evidence" value="ECO:0007669"/>
    <property type="project" value="InterPro"/>
</dbReference>
<dbReference type="Gene3D" id="2.60.40.1120">
    <property type="entry name" value="Carboxypeptidase-like, regulatory domain"/>
    <property type="match status" value="1"/>
</dbReference>
<dbReference type="InterPro" id="IPR008969">
    <property type="entry name" value="CarboxyPept-like_regulatory"/>
</dbReference>
<dbReference type="PROSITE" id="PS52016">
    <property type="entry name" value="TONB_DEPENDENT_REC_3"/>
    <property type="match status" value="1"/>
</dbReference>
<evidence type="ECO:0000256" key="6">
    <source>
        <dbReference type="ARBA" id="ARBA00022692"/>
    </source>
</evidence>
<dbReference type="Pfam" id="PF13715">
    <property type="entry name" value="CarbopepD_reg_2"/>
    <property type="match status" value="1"/>
</dbReference>
<feature type="chain" id="PRO_5006043420" description="TonB-dependent receptor" evidence="16">
    <location>
        <begin position="22"/>
        <end position="788"/>
    </location>
</feature>
<evidence type="ECO:0000259" key="17">
    <source>
        <dbReference type="Pfam" id="PF00593"/>
    </source>
</evidence>
<dbReference type="PATRIC" id="fig|1736674.3.peg.1566"/>
<evidence type="ECO:0000256" key="4">
    <source>
        <dbReference type="ARBA" id="ARBA00022452"/>
    </source>
</evidence>
<evidence type="ECO:0000256" key="3">
    <source>
        <dbReference type="ARBA" id="ARBA00022448"/>
    </source>
</evidence>
<keyword evidence="10 15" id="KW-0798">TonB box</keyword>
<dbReference type="InterPro" id="IPR012910">
    <property type="entry name" value="Plug_dom"/>
</dbReference>
<reference evidence="19 20" key="1">
    <citation type="submission" date="2015-10" db="EMBL/GenBank/DDBJ databases">
        <authorList>
            <person name="Gilbert D.G."/>
        </authorList>
    </citation>
    <scope>NUCLEOTIDE SEQUENCE [LARGE SCALE GENOMIC DNA]</scope>
    <source>
        <strain evidence="20">HZ-22</strain>
    </source>
</reference>
<evidence type="ECO:0000256" key="13">
    <source>
        <dbReference type="ARBA" id="ARBA00023237"/>
    </source>
</evidence>
<dbReference type="Gene3D" id="2.40.170.20">
    <property type="entry name" value="TonB-dependent receptor, beta-barrel domain"/>
    <property type="match status" value="1"/>
</dbReference>
<keyword evidence="13 14" id="KW-0998">Cell outer membrane</keyword>
<dbReference type="InterPro" id="IPR039426">
    <property type="entry name" value="TonB-dep_rcpt-like"/>
</dbReference>
<dbReference type="OrthoDB" id="9775095at2"/>
<proteinExistence type="inferred from homology"/>
<feature type="signal peptide" evidence="16">
    <location>
        <begin position="1"/>
        <end position="21"/>
    </location>
</feature>
<organism evidence="19 20">
    <name type="scientific">Pseudalgibacter alginicilyticus</name>
    <dbReference type="NCBI Taxonomy" id="1736674"/>
    <lineage>
        <taxon>Bacteria</taxon>
        <taxon>Pseudomonadati</taxon>
        <taxon>Bacteroidota</taxon>
        <taxon>Flavobacteriia</taxon>
        <taxon>Flavobacteriales</taxon>
        <taxon>Flavobacteriaceae</taxon>
        <taxon>Pseudalgibacter</taxon>
    </lineage>
</organism>
<dbReference type="AlphaFoldDB" id="A0A0P0D8C3"/>
<dbReference type="InterPro" id="IPR036942">
    <property type="entry name" value="Beta-barrel_TonB_sf"/>
</dbReference>
<dbReference type="NCBIfam" id="TIGR01783">
    <property type="entry name" value="TonB-siderophor"/>
    <property type="match status" value="1"/>
</dbReference>
<dbReference type="SUPFAM" id="SSF49464">
    <property type="entry name" value="Carboxypeptidase regulatory domain-like"/>
    <property type="match status" value="1"/>
</dbReference>
<evidence type="ECO:0000256" key="11">
    <source>
        <dbReference type="ARBA" id="ARBA00023136"/>
    </source>
</evidence>
<keyword evidence="4 14" id="KW-1134">Transmembrane beta strand</keyword>
<evidence type="ECO:0000256" key="12">
    <source>
        <dbReference type="ARBA" id="ARBA00023170"/>
    </source>
</evidence>
<keyword evidence="3 14" id="KW-0813">Transport</keyword>
<keyword evidence="7 16" id="KW-0732">Signal</keyword>
<evidence type="ECO:0000256" key="1">
    <source>
        <dbReference type="ARBA" id="ARBA00004571"/>
    </source>
</evidence>
<dbReference type="Gene3D" id="2.170.130.10">
    <property type="entry name" value="TonB-dependent receptor, plug domain"/>
    <property type="match status" value="1"/>
</dbReference>
<evidence type="ECO:0000256" key="16">
    <source>
        <dbReference type="SAM" id="SignalP"/>
    </source>
</evidence>
<dbReference type="InterPro" id="IPR000531">
    <property type="entry name" value="Beta-barrel_TonB"/>
</dbReference>
<evidence type="ECO:0000313" key="20">
    <source>
        <dbReference type="Proteomes" id="UP000057981"/>
    </source>
</evidence>
<gene>
    <name evidence="19" type="ORF">APS56_07665</name>
</gene>
<evidence type="ECO:0008006" key="21">
    <source>
        <dbReference type="Google" id="ProtNLM"/>
    </source>
</evidence>
<keyword evidence="9" id="KW-0406">Ion transport</keyword>
<feature type="domain" description="TonB-dependent receptor plug" evidence="18">
    <location>
        <begin position="138"/>
        <end position="227"/>
    </location>
</feature>
<comment type="subcellular location">
    <subcellularLocation>
        <location evidence="1 14">Cell outer membrane</location>
        <topology evidence="1 14">Multi-pass membrane protein</topology>
    </subcellularLocation>
</comment>
<evidence type="ECO:0000256" key="5">
    <source>
        <dbReference type="ARBA" id="ARBA00022496"/>
    </source>
</evidence>
<dbReference type="RefSeq" id="WP_054726852.1">
    <property type="nucleotide sequence ID" value="NZ_CP012898.1"/>
</dbReference>
<dbReference type="Proteomes" id="UP000057981">
    <property type="component" value="Chromosome"/>
</dbReference>
<comment type="similarity">
    <text evidence="2 14 15">Belongs to the TonB-dependent receptor family.</text>
</comment>
<dbReference type="GO" id="GO:0015344">
    <property type="term" value="F:siderophore uptake transmembrane transporter activity"/>
    <property type="evidence" value="ECO:0007669"/>
    <property type="project" value="TreeGrafter"/>
</dbReference>
<sequence>MKVSRILKTITVLFFITTTYAQQNKSNISGKVLTSDSSPASFINVVIKPTTIGTITDAEGNYMFKNIPYGTYTIEFSLIGMQKKTVDVVVNSPEIKINNIQLDENQEQLGEVIVIAERLNQFAHKESEYVARVPLKNINNPQSYSVVTNALLKEQITTDLPSAFKSITGGGYVESNDGNVSVYLRGFRSDVHLRNGGIAWVKAPIDPQNIERIELVKGPGSLFYGSNVNNIANFGGVVNKVTKQAYNGEKLDIGYVTGRWDLNRATLDYNTVLSENEHVYFRFNGAYNSENSFQDQGIIREFMVAPSLTFELSEKLTVKANLEYNQSKRNVNFARGISGGLISDDVNSWDDLNWDYNTNYGANGMAGFYTSTVLQTLLNYKMSNTWTAKTTFSSASSFSDANYLRVVMGDETTVNRYYLQYDPRETQSTHIQQDFLNVIEGDKIDNKFVTGFSYLNNLDDTQRTGVWNAIEAVDTTNPVITGLTNEQFEANIADGTKNKTITKFQTLGFYAFDAITINKQLTLTGGLRFDRFMADNTISNGVEASNGYNQNALSTKLGVAYNPFNDRASLFVNYMDGLNNNAPSDNGNGEIITWDPERAKQVEIGTKLDFFNGRLLSTISYYNISIDNDIIVDENGISSQTGETLSKGFEIDLIANPVPGLNIVAGYTKNNATLEKVSFGDEAVLGNSLSYTPETVWDFWLSYQVLKGKTKGLGFGLGANHMSEIYNSTANNFSSDAFTTVDATVFYKKGKYKINLKADNLLDKEYYNGYGIPQKPLNIKVGLFYSVF</sequence>
<dbReference type="EMBL" id="CP012898">
    <property type="protein sequence ID" value="ALJ05007.1"/>
    <property type="molecule type" value="Genomic_DNA"/>
</dbReference>
<evidence type="ECO:0000256" key="14">
    <source>
        <dbReference type="PROSITE-ProRule" id="PRU01360"/>
    </source>
</evidence>
<dbReference type="GO" id="GO:0015891">
    <property type="term" value="P:siderophore transport"/>
    <property type="evidence" value="ECO:0007669"/>
    <property type="project" value="InterPro"/>
</dbReference>
<dbReference type="KEGG" id="ahz:APS56_07665"/>
<dbReference type="Pfam" id="PF07715">
    <property type="entry name" value="Plug"/>
    <property type="match status" value="1"/>
</dbReference>
<keyword evidence="6 14" id="KW-0812">Transmembrane</keyword>
<dbReference type="InterPro" id="IPR010105">
    <property type="entry name" value="TonB_sidphr_rcpt"/>
</dbReference>
<dbReference type="PANTHER" id="PTHR32552:SF68">
    <property type="entry name" value="FERRICHROME OUTER MEMBRANE TRANSPORTER_PHAGE RECEPTOR"/>
    <property type="match status" value="1"/>
</dbReference>